<accession>A0A4Y3J738</accession>
<keyword evidence="1" id="KW-0812">Transmembrane</keyword>
<gene>
    <name evidence="2" type="ORF">PA3_19190</name>
</gene>
<feature type="transmembrane region" description="Helical" evidence="1">
    <location>
        <begin position="6"/>
        <end position="25"/>
    </location>
</feature>
<protein>
    <submittedName>
        <fullName evidence="2">Uncharacterized protein</fullName>
    </submittedName>
</protein>
<comment type="caution">
    <text evidence="2">The sequence shown here is derived from an EMBL/GenBank/DDBJ whole genome shotgun (WGS) entry which is preliminary data.</text>
</comment>
<keyword evidence="1" id="KW-1133">Transmembrane helix</keyword>
<keyword evidence="1" id="KW-0472">Membrane</keyword>
<organism evidence="2">
    <name type="scientific">Acinetobacter pittii</name>
    <name type="common">Acinetobacter genomosp. 3</name>
    <dbReference type="NCBI Taxonomy" id="48296"/>
    <lineage>
        <taxon>Bacteria</taxon>
        <taxon>Pseudomonadati</taxon>
        <taxon>Pseudomonadota</taxon>
        <taxon>Gammaproteobacteria</taxon>
        <taxon>Moraxellales</taxon>
        <taxon>Moraxellaceae</taxon>
        <taxon>Acinetobacter</taxon>
        <taxon>Acinetobacter calcoaceticus/baumannii complex</taxon>
    </lineage>
</organism>
<evidence type="ECO:0000313" key="2">
    <source>
        <dbReference type="EMBL" id="GEA67761.1"/>
    </source>
</evidence>
<dbReference type="Proteomes" id="UP000317717">
    <property type="component" value="Unassembled WGS sequence"/>
</dbReference>
<name>A0A4Y3J738_ACIPI</name>
<reference evidence="2" key="1">
    <citation type="submission" date="2019-06" db="EMBL/GenBank/DDBJ databases">
        <title>Whole genome shotgun sequence of Acinetobacter pittii NBRC 110514.</title>
        <authorList>
            <person name="Hosoyama A."/>
            <person name="Uohara A."/>
            <person name="Ohji S."/>
            <person name="Ichikawa N."/>
        </authorList>
    </citation>
    <scope>NUCLEOTIDE SEQUENCE [LARGE SCALE GENOMIC DNA]</scope>
    <source>
        <strain evidence="2">NBRC 110514</strain>
    </source>
</reference>
<feature type="transmembrane region" description="Helical" evidence="1">
    <location>
        <begin position="37"/>
        <end position="57"/>
    </location>
</feature>
<dbReference type="AlphaFoldDB" id="A0A4Y3J738"/>
<proteinExistence type="predicted"/>
<dbReference type="EMBL" id="BJLJ01000008">
    <property type="protein sequence ID" value="GEA67761.1"/>
    <property type="molecule type" value="Genomic_DNA"/>
</dbReference>
<evidence type="ECO:0000256" key="1">
    <source>
        <dbReference type="SAM" id="Phobius"/>
    </source>
</evidence>
<sequence length="69" mass="7297">MVFVAFGAAATFEDVEVVAVAALLVRGLRAGAVVERVRVVFDVLVAALGVVLLRLAVLEADFDVFDTFS</sequence>